<evidence type="ECO:0000313" key="4">
    <source>
        <dbReference type="EMBL" id="GJD43778.1"/>
    </source>
</evidence>
<protein>
    <recommendedName>
        <fullName evidence="3">DUF6538 domain-containing protein</fullName>
    </recommendedName>
</protein>
<name>A0ABQ4QEZ0_9HYPH</name>
<dbReference type="SUPFAM" id="SSF56349">
    <property type="entry name" value="DNA breaking-rejoining enzymes"/>
    <property type="match status" value="1"/>
</dbReference>
<feature type="region of interest" description="Disordered" evidence="2">
    <location>
        <begin position="212"/>
        <end position="241"/>
    </location>
</feature>
<organism evidence="4 5">
    <name type="scientific">Methylobacterium cerastii</name>
    <dbReference type="NCBI Taxonomy" id="932741"/>
    <lineage>
        <taxon>Bacteria</taxon>
        <taxon>Pseudomonadati</taxon>
        <taxon>Pseudomonadota</taxon>
        <taxon>Alphaproteobacteria</taxon>
        <taxon>Hyphomicrobiales</taxon>
        <taxon>Methylobacteriaceae</taxon>
        <taxon>Methylobacterium</taxon>
    </lineage>
</organism>
<comment type="caution">
    <text evidence="4">The sequence shown here is derived from an EMBL/GenBank/DDBJ whole genome shotgun (WGS) entry which is preliminary data.</text>
</comment>
<dbReference type="Pfam" id="PF20172">
    <property type="entry name" value="DUF6538"/>
    <property type="match status" value="1"/>
</dbReference>
<evidence type="ECO:0000256" key="2">
    <source>
        <dbReference type="SAM" id="MobiDB-lite"/>
    </source>
</evidence>
<dbReference type="Gene3D" id="1.10.443.10">
    <property type="entry name" value="Intergrase catalytic core"/>
    <property type="match status" value="1"/>
</dbReference>
<dbReference type="EMBL" id="BPQG01000022">
    <property type="protein sequence ID" value="GJD43778.1"/>
    <property type="molecule type" value="Genomic_DNA"/>
</dbReference>
<sequence>MATDDVPVSNHLTLREGVFQYVRRVPEDLRDAFPFARVQRSLRTRDKRAARADALALDEVWDDHFAEARRRKGLSPGPDGPAALVAEGWTWPDWQALASWFGASLAEEDWRARLGSTSGAALTAERDLSRLPWRDPAVVREHIARGRALREGTVTDYAEARLPFVQGYVRRLGVSLTRTDPDLERFMAACLTAELAYLDVFQMREARRGGLDHLHPDAVDGPWKHAASRPGSHPEPQARPTTIDSEVCRSLADCRAKWVENRTKTKKQARPDYLREMDRTVAAFEAHAGVGDIGLIRRRHLLAYRDHLDTATAYKTATINKKVGFISGLMATAANAGWIETGLGPDLYLEVPEDEDRREPYGDTELATIFAHPVFTQGKRLTAVKACGELQFWLPLIACLHGMISSEILQIGPDTVGPHPDHPDMLCFNVTNAGERALKTLARRRWVPVRRELIDLGLPALVAAAKQEGRKSLWSAMEAQAGDVTRVSGYFSSFWAVFSRGELGLTTEGTSLYSFRHGFQDRLGSAGYGGEIKKALMGHAESGMTGRYGTKKKPRAVNVVELNEAIQRLPWPFLTAVRGEARPTGLRIAGPGAAVAPA</sequence>
<dbReference type="InterPro" id="IPR013762">
    <property type="entry name" value="Integrase-like_cat_sf"/>
</dbReference>
<gene>
    <name evidence="4" type="ORF">AFCDBAGC_1633</name>
</gene>
<accession>A0ABQ4QEZ0</accession>
<evidence type="ECO:0000259" key="3">
    <source>
        <dbReference type="Pfam" id="PF20172"/>
    </source>
</evidence>
<keyword evidence="1" id="KW-0233">DNA recombination</keyword>
<dbReference type="InterPro" id="IPR011010">
    <property type="entry name" value="DNA_brk_join_enz"/>
</dbReference>
<dbReference type="InterPro" id="IPR046668">
    <property type="entry name" value="DUF6538"/>
</dbReference>
<proteinExistence type="predicted"/>
<evidence type="ECO:0000256" key="1">
    <source>
        <dbReference type="ARBA" id="ARBA00023172"/>
    </source>
</evidence>
<feature type="domain" description="DUF6538" evidence="3">
    <location>
        <begin position="11"/>
        <end position="70"/>
    </location>
</feature>
<keyword evidence="5" id="KW-1185">Reference proteome</keyword>
<dbReference type="Proteomes" id="UP001055117">
    <property type="component" value="Unassembled WGS sequence"/>
</dbReference>
<reference evidence="4 5" key="1">
    <citation type="journal article" date="2021" name="Front. Microbiol.">
        <title>Comprehensive Comparative Genomics and Phenotyping of Methylobacterium Species.</title>
        <authorList>
            <person name="Alessa O."/>
            <person name="Ogura Y."/>
            <person name="Fujitani Y."/>
            <person name="Takami H."/>
            <person name="Hayashi T."/>
            <person name="Sahin N."/>
            <person name="Tani A."/>
        </authorList>
    </citation>
    <scope>NUCLEOTIDE SEQUENCE [LARGE SCALE GENOMIC DNA]</scope>
    <source>
        <strain evidence="4 5">DSM 23679</strain>
    </source>
</reference>
<evidence type="ECO:0000313" key="5">
    <source>
        <dbReference type="Proteomes" id="UP001055117"/>
    </source>
</evidence>